<keyword evidence="2" id="KW-1185">Reference proteome</keyword>
<dbReference type="Proteomes" id="UP001239111">
    <property type="component" value="Chromosome 1"/>
</dbReference>
<proteinExistence type="predicted"/>
<sequence length="496" mass="56027">MGICDRRMFLLSLCSLQIITTAERQVFDFLGSMWMPILFNFFNIILVILGFFGGLQYRHRYIISYCVWNALWLMWNIFLTCFYLNAAGLDKNSDLLNLGTGSFSWWYVNGPGCKAHFNTTFEQPEFGRPLRPDEVTGCVLDYEIIEVIHSSIQCFSAIVAVITGILVCRAFLEEDDSFDFVGGGEFGMAGHTPLHPMYVSYSALPPAYAMHNKQQGDPGYYYPTNTATTTTGSSHRSSSTTLVSPPASDYPSYDRPSHNRGPALPPPAAALHRFDQQRDSEQMYRHVAYGGHQPQYNESENRSRQRAGRPYQPPPSLEFADYSSPIDQLPQIHHQQQQQQYQQRGGGRLDYDTLETHTPNLGQNRHRLQPRQVPQPQQPPTYSPLASRSRHANRAAASGAAVNSTNNRISYRPRVYADLIREQQAPGGLRSFLSDPRLAGPEQQQQQQQNHGPTRRDAQGANNRRHHRGSGDAGAGRPLSMFVSNYEQHQQHYGGR</sequence>
<gene>
    <name evidence="1" type="ORF">QAD02_024093</name>
</gene>
<comment type="caution">
    <text evidence="1">The sequence shown here is derived from an EMBL/GenBank/DDBJ whole genome shotgun (WGS) entry which is preliminary data.</text>
</comment>
<evidence type="ECO:0000313" key="2">
    <source>
        <dbReference type="Proteomes" id="UP001239111"/>
    </source>
</evidence>
<organism evidence="1 2">
    <name type="scientific">Eretmocerus hayati</name>
    <dbReference type="NCBI Taxonomy" id="131215"/>
    <lineage>
        <taxon>Eukaryota</taxon>
        <taxon>Metazoa</taxon>
        <taxon>Ecdysozoa</taxon>
        <taxon>Arthropoda</taxon>
        <taxon>Hexapoda</taxon>
        <taxon>Insecta</taxon>
        <taxon>Pterygota</taxon>
        <taxon>Neoptera</taxon>
        <taxon>Endopterygota</taxon>
        <taxon>Hymenoptera</taxon>
        <taxon>Apocrita</taxon>
        <taxon>Proctotrupomorpha</taxon>
        <taxon>Chalcidoidea</taxon>
        <taxon>Aphelinidae</taxon>
        <taxon>Aphelininae</taxon>
        <taxon>Eretmocerus</taxon>
    </lineage>
</organism>
<evidence type="ECO:0000313" key="1">
    <source>
        <dbReference type="EMBL" id="KAJ8688298.1"/>
    </source>
</evidence>
<protein>
    <submittedName>
        <fullName evidence="1">Uncharacterized protein</fullName>
    </submittedName>
</protein>
<reference evidence="1" key="1">
    <citation type="submission" date="2023-04" db="EMBL/GenBank/DDBJ databases">
        <title>A chromosome-level genome assembly of the parasitoid wasp Eretmocerus hayati.</title>
        <authorList>
            <person name="Zhong Y."/>
            <person name="Liu S."/>
            <person name="Liu Y."/>
        </authorList>
    </citation>
    <scope>NUCLEOTIDE SEQUENCE</scope>
    <source>
        <strain evidence="1">ZJU_SS_LIU_2023</strain>
    </source>
</reference>
<accession>A0ACC2PXS4</accession>
<name>A0ACC2PXS4_9HYME</name>
<dbReference type="EMBL" id="CM056741">
    <property type="protein sequence ID" value="KAJ8688298.1"/>
    <property type="molecule type" value="Genomic_DNA"/>
</dbReference>